<keyword evidence="2" id="KW-0812">Transmembrane</keyword>
<dbReference type="InterPro" id="IPR036020">
    <property type="entry name" value="WW_dom_sf"/>
</dbReference>
<dbReference type="AlphaFoldDB" id="A0AB34K0C3"/>
<dbReference type="Gene3D" id="2.20.70.10">
    <property type="match status" value="1"/>
</dbReference>
<dbReference type="Proteomes" id="UP001515480">
    <property type="component" value="Unassembled WGS sequence"/>
</dbReference>
<evidence type="ECO:0000256" key="3">
    <source>
        <dbReference type="SAM" id="SignalP"/>
    </source>
</evidence>
<comment type="caution">
    <text evidence="5">The sequence shown here is derived from an EMBL/GenBank/DDBJ whole genome shotgun (WGS) entry which is preliminary data.</text>
</comment>
<feature type="region of interest" description="Disordered" evidence="1">
    <location>
        <begin position="74"/>
        <end position="93"/>
    </location>
</feature>
<reference evidence="5 6" key="1">
    <citation type="journal article" date="2024" name="Science">
        <title>Giant polyketide synthase enzymes in the biosynthesis of giant marine polyether toxins.</title>
        <authorList>
            <person name="Fallon T.R."/>
            <person name="Shende V.V."/>
            <person name="Wierzbicki I.H."/>
            <person name="Pendleton A.L."/>
            <person name="Watervoot N.F."/>
            <person name="Auber R.P."/>
            <person name="Gonzalez D.J."/>
            <person name="Wisecaver J.H."/>
            <person name="Moore B.S."/>
        </authorList>
    </citation>
    <scope>NUCLEOTIDE SEQUENCE [LARGE SCALE GENOMIC DNA]</scope>
    <source>
        <strain evidence="5 6">12B1</strain>
    </source>
</reference>
<keyword evidence="6" id="KW-1185">Reference proteome</keyword>
<accession>A0AB34K0C3</accession>
<dbReference type="EMBL" id="JBGBPQ010000002">
    <property type="protein sequence ID" value="KAL1528089.1"/>
    <property type="molecule type" value="Genomic_DNA"/>
</dbReference>
<feature type="region of interest" description="Disordered" evidence="1">
    <location>
        <begin position="26"/>
        <end position="46"/>
    </location>
</feature>
<feature type="region of interest" description="Disordered" evidence="1">
    <location>
        <begin position="138"/>
        <end position="176"/>
    </location>
</feature>
<dbReference type="InterPro" id="IPR001202">
    <property type="entry name" value="WW_dom"/>
</dbReference>
<organism evidence="5 6">
    <name type="scientific">Prymnesium parvum</name>
    <name type="common">Toxic golden alga</name>
    <dbReference type="NCBI Taxonomy" id="97485"/>
    <lineage>
        <taxon>Eukaryota</taxon>
        <taxon>Haptista</taxon>
        <taxon>Haptophyta</taxon>
        <taxon>Prymnesiophyceae</taxon>
        <taxon>Prymnesiales</taxon>
        <taxon>Prymnesiaceae</taxon>
        <taxon>Prymnesium</taxon>
    </lineage>
</organism>
<keyword evidence="2" id="KW-0472">Membrane</keyword>
<dbReference type="Pfam" id="PF00397">
    <property type="entry name" value="WW"/>
    <property type="match status" value="1"/>
</dbReference>
<sequence>MAGRTLPLLLFASCLTLALGASEAGAEGQHAAGSSEPTAESPPGVEAEEWIESFDKASNRKFYYSAKTRQSAWDAPAGARIRSQDGSTSYKSREQPTGSVWLVLMSFLLPIVLPLAGLGYCYYMASKQGLHDALKSLKARRERSQKRRSTKAGGRSYVHGTKKMSQDGKGGRSANS</sequence>
<gene>
    <name evidence="5" type="ORF">AB1Y20_009455</name>
</gene>
<evidence type="ECO:0000259" key="4">
    <source>
        <dbReference type="PROSITE" id="PS50020"/>
    </source>
</evidence>
<evidence type="ECO:0000256" key="2">
    <source>
        <dbReference type="SAM" id="Phobius"/>
    </source>
</evidence>
<feature type="compositionally biased region" description="Polar residues" evidence="1">
    <location>
        <begin position="84"/>
        <end position="93"/>
    </location>
</feature>
<name>A0AB34K0C3_PRYPA</name>
<feature type="transmembrane region" description="Helical" evidence="2">
    <location>
        <begin position="100"/>
        <end position="125"/>
    </location>
</feature>
<dbReference type="PROSITE" id="PS50020">
    <property type="entry name" value="WW_DOMAIN_2"/>
    <property type="match status" value="1"/>
</dbReference>
<feature type="compositionally biased region" description="Basic residues" evidence="1">
    <location>
        <begin position="138"/>
        <end position="150"/>
    </location>
</feature>
<dbReference type="SUPFAM" id="SSF51045">
    <property type="entry name" value="WW domain"/>
    <property type="match status" value="1"/>
</dbReference>
<feature type="domain" description="WW" evidence="4">
    <location>
        <begin position="50"/>
        <end position="78"/>
    </location>
</feature>
<evidence type="ECO:0000256" key="1">
    <source>
        <dbReference type="SAM" id="MobiDB-lite"/>
    </source>
</evidence>
<evidence type="ECO:0000313" key="5">
    <source>
        <dbReference type="EMBL" id="KAL1528089.1"/>
    </source>
</evidence>
<keyword evidence="3" id="KW-0732">Signal</keyword>
<protein>
    <recommendedName>
        <fullName evidence="4">WW domain-containing protein</fullName>
    </recommendedName>
</protein>
<evidence type="ECO:0000313" key="6">
    <source>
        <dbReference type="Proteomes" id="UP001515480"/>
    </source>
</evidence>
<proteinExistence type="predicted"/>
<keyword evidence="2" id="KW-1133">Transmembrane helix</keyword>
<feature type="signal peptide" evidence="3">
    <location>
        <begin position="1"/>
        <end position="20"/>
    </location>
</feature>
<feature type="chain" id="PRO_5044318963" description="WW domain-containing protein" evidence="3">
    <location>
        <begin position="21"/>
        <end position="176"/>
    </location>
</feature>